<dbReference type="Proteomes" id="UP001652431">
    <property type="component" value="Unassembled WGS sequence"/>
</dbReference>
<proteinExistence type="predicted"/>
<evidence type="ECO:0000313" key="2">
    <source>
        <dbReference type="Proteomes" id="UP001652431"/>
    </source>
</evidence>
<comment type="caution">
    <text evidence="1">The sequence shown here is derived from an EMBL/GenBank/DDBJ whole genome shotgun (WGS) entry which is preliminary data.</text>
</comment>
<evidence type="ECO:0000313" key="1">
    <source>
        <dbReference type="EMBL" id="MCU6687702.1"/>
    </source>
</evidence>
<reference evidence="1 2" key="1">
    <citation type="journal article" date="2021" name="ISME Commun">
        <title>Automated analysis of genomic sequences facilitates high-throughput and comprehensive description of bacteria.</title>
        <authorList>
            <person name="Hitch T.C.A."/>
        </authorList>
    </citation>
    <scope>NUCLEOTIDE SEQUENCE [LARGE SCALE GENOMIC DNA]</scope>
    <source>
        <strain evidence="1 2">Sanger_03</strain>
    </source>
</reference>
<dbReference type="EMBL" id="JAOQJU010000025">
    <property type="protein sequence ID" value="MCU6687702.1"/>
    <property type="molecule type" value="Genomic_DNA"/>
</dbReference>
<gene>
    <name evidence="1" type="ORF">OCV99_14415</name>
</gene>
<organism evidence="1 2">
    <name type="scientific">Dorea acetigenes</name>
    <dbReference type="NCBI Taxonomy" id="2981787"/>
    <lineage>
        <taxon>Bacteria</taxon>
        <taxon>Bacillati</taxon>
        <taxon>Bacillota</taxon>
        <taxon>Clostridia</taxon>
        <taxon>Lachnospirales</taxon>
        <taxon>Lachnospiraceae</taxon>
        <taxon>Dorea</taxon>
    </lineage>
</organism>
<name>A0ABT2RQM5_9FIRM</name>
<accession>A0ABT2RQM5</accession>
<protein>
    <submittedName>
        <fullName evidence="1">Uncharacterized protein</fullName>
    </submittedName>
</protein>
<keyword evidence="2" id="KW-1185">Reference proteome</keyword>
<sequence>MGKYPVVNLTLKSAKQSTFESAYYKFKEEIAEEFGRHHAFPRPYWINTSSNEIIKDMVGRADREMRVQLEMLLDGKTMDIPIHEEITYADMYESGENLWNFLYFTGYLTKAEEI</sequence>
<dbReference type="RefSeq" id="WP_262575798.1">
    <property type="nucleotide sequence ID" value="NZ_JAOQJU010000025.1"/>
</dbReference>